<feature type="transmembrane region" description="Helical" evidence="9">
    <location>
        <begin position="36"/>
        <end position="53"/>
    </location>
</feature>
<keyword evidence="4" id="KW-1003">Cell membrane</keyword>
<dbReference type="AlphaFoldDB" id="A0A0C2VVI8"/>
<comment type="similarity">
    <text evidence="8">Belongs to the NhaC Na(+)/H(+) (TC 2.A.35) antiporter family.</text>
</comment>
<feature type="transmembrane region" description="Helical" evidence="9">
    <location>
        <begin position="235"/>
        <end position="265"/>
    </location>
</feature>
<evidence type="ECO:0000256" key="8">
    <source>
        <dbReference type="ARBA" id="ARBA00038435"/>
    </source>
</evidence>
<dbReference type="GO" id="GO:0015297">
    <property type="term" value="F:antiporter activity"/>
    <property type="evidence" value="ECO:0007669"/>
    <property type="project" value="UniProtKB-KW"/>
</dbReference>
<evidence type="ECO:0000256" key="6">
    <source>
        <dbReference type="ARBA" id="ARBA00022989"/>
    </source>
</evidence>
<dbReference type="OrthoDB" id="9790605at2"/>
<dbReference type="InterPro" id="IPR052180">
    <property type="entry name" value="NhaC_Na-H+_Antiporter"/>
</dbReference>
<proteinExistence type="inferred from homology"/>
<dbReference type="Pfam" id="PF03553">
    <property type="entry name" value="Na_H_antiporter"/>
    <property type="match status" value="2"/>
</dbReference>
<feature type="transmembrane region" description="Helical" evidence="9">
    <location>
        <begin position="151"/>
        <end position="174"/>
    </location>
</feature>
<keyword evidence="2" id="KW-0813">Transport</keyword>
<accession>A0A0C2VVI8</accession>
<evidence type="ECO:0000256" key="4">
    <source>
        <dbReference type="ARBA" id="ARBA00022475"/>
    </source>
</evidence>
<evidence type="ECO:0000313" key="11">
    <source>
        <dbReference type="EMBL" id="KIL48426.1"/>
    </source>
</evidence>
<feature type="transmembrane region" description="Helical" evidence="9">
    <location>
        <begin position="402"/>
        <end position="423"/>
    </location>
</feature>
<dbReference type="GO" id="GO:0005886">
    <property type="term" value="C:plasma membrane"/>
    <property type="evidence" value="ECO:0007669"/>
    <property type="project" value="UniProtKB-SubCell"/>
</dbReference>
<keyword evidence="3" id="KW-0050">Antiport</keyword>
<sequence length="433" mass="44874">MKNEEKQSNPYALIPFGIFIILFLGSGILTGDFYQMPVLVALFAAILVALGMNRKTKFQTKVMQLAAGGGHPNIILMVVIFLLAGAFASVADGAGSVESTVNLGLSFLPPNLLIVGLFVIGCFISISMGTSTGTIVALAPIGLGIAQQTDIGVALAMGAIVSGAMFGDNLSFISDTTIAAVRTQGTEMKDKFKANFFIVLPAAVITAVIFAFMTSGASANVNASAPYTIIQVLPYLGVLIFALAGANVLLVLMGGTVFAGMVGLFLGNFGFAEYITLIGTGFTNMQELAMIAILLGGLVELIKQNGGIESLLQAVTKRIKTKKGGEAGIAGLVGAVNFATANNTISIITAGPLAKQISETYAIDNRRSASLLDIFSSSVQGIIPYGAQLLAVAGVAGISPVAIVPFCIYPILLTVSGMLAIIFQFPRNAVNRE</sequence>
<protein>
    <submittedName>
        <fullName evidence="11">Na+/H+ antiporter NhaC</fullName>
    </submittedName>
</protein>
<dbReference type="Proteomes" id="UP000031972">
    <property type="component" value="Unassembled WGS sequence"/>
</dbReference>
<feature type="transmembrane region" description="Helical" evidence="9">
    <location>
        <begin position="194"/>
        <end position="214"/>
    </location>
</feature>
<dbReference type="InterPro" id="IPR018461">
    <property type="entry name" value="Na/H_Antiport_NhaC-like_C"/>
</dbReference>
<keyword evidence="6 9" id="KW-1133">Transmembrane helix</keyword>
<dbReference type="EMBL" id="JXRR01000013">
    <property type="protein sequence ID" value="KIL48426.1"/>
    <property type="molecule type" value="Genomic_DNA"/>
</dbReference>
<evidence type="ECO:0000256" key="1">
    <source>
        <dbReference type="ARBA" id="ARBA00004651"/>
    </source>
</evidence>
<evidence type="ECO:0000256" key="7">
    <source>
        <dbReference type="ARBA" id="ARBA00023136"/>
    </source>
</evidence>
<keyword evidence="7 9" id="KW-0472">Membrane</keyword>
<reference evidence="11 12" key="1">
    <citation type="submission" date="2015-01" db="EMBL/GenBank/DDBJ databases">
        <title>Jeotgalibacillus campisalis genome sequencing.</title>
        <authorList>
            <person name="Goh K.M."/>
            <person name="Chan K.-G."/>
            <person name="Yaakop A.S."/>
            <person name="Ee R."/>
            <person name="Gan H.M."/>
            <person name="Chan C.S."/>
        </authorList>
    </citation>
    <scope>NUCLEOTIDE SEQUENCE [LARGE SCALE GENOMIC DNA]</scope>
    <source>
        <strain evidence="11 12">SF-57</strain>
    </source>
</reference>
<gene>
    <name evidence="11" type="ORF">KR50_14620</name>
</gene>
<comment type="subcellular location">
    <subcellularLocation>
        <location evidence="1">Cell membrane</location>
        <topology evidence="1">Multi-pass membrane protein</topology>
    </subcellularLocation>
</comment>
<feature type="transmembrane region" description="Helical" evidence="9">
    <location>
        <begin position="285"/>
        <end position="302"/>
    </location>
</feature>
<keyword evidence="12" id="KW-1185">Reference proteome</keyword>
<dbReference type="RefSeq" id="WP_041056615.1">
    <property type="nucleotide sequence ID" value="NZ_JXRR01000013.1"/>
</dbReference>
<keyword evidence="5 9" id="KW-0812">Transmembrane</keyword>
<comment type="caution">
    <text evidence="11">The sequence shown here is derived from an EMBL/GenBank/DDBJ whole genome shotgun (WGS) entry which is preliminary data.</text>
</comment>
<evidence type="ECO:0000256" key="2">
    <source>
        <dbReference type="ARBA" id="ARBA00022448"/>
    </source>
</evidence>
<dbReference type="PANTHER" id="PTHR33451">
    <property type="entry name" value="MALATE-2H(+)/NA(+)-LACTATE ANTIPORTER"/>
    <property type="match status" value="1"/>
</dbReference>
<feature type="transmembrane region" description="Helical" evidence="9">
    <location>
        <begin position="12"/>
        <end position="30"/>
    </location>
</feature>
<evidence type="ECO:0000256" key="3">
    <source>
        <dbReference type="ARBA" id="ARBA00022449"/>
    </source>
</evidence>
<evidence type="ECO:0000256" key="5">
    <source>
        <dbReference type="ARBA" id="ARBA00022692"/>
    </source>
</evidence>
<evidence type="ECO:0000313" key="12">
    <source>
        <dbReference type="Proteomes" id="UP000031972"/>
    </source>
</evidence>
<organism evidence="11 12">
    <name type="scientific">Jeotgalibacillus campisalis</name>
    <dbReference type="NCBI Taxonomy" id="220754"/>
    <lineage>
        <taxon>Bacteria</taxon>
        <taxon>Bacillati</taxon>
        <taxon>Bacillota</taxon>
        <taxon>Bacilli</taxon>
        <taxon>Bacillales</taxon>
        <taxon>Caryophanaceae</taxon>
        <taxon>Jeotgalibacillus</taxon>
    </lineage>
</organism>
<feature type="transmembrane region" description="Helical" evidence="9">
    <location>
        <begin position="74"/>
        <end position="91"/>
    </location>
</feature>
<feature type="transmembrane region" description="Helical" evidence="9">
    <location>
        <begin position="111"/>
        <end position="139"/>
    </location>
</feature>
<feature type="domain" description="Na+/H+ antiporter NhaC-like C-terminal" evidence="10">
    <location>
        <begin position="21"/>
        <end position="213"/>
    </location>
</feature>
<name>A0A0C2VVI8_9BACL</name>
<evidence type="ECO:0000259" key="10">
    <source>
        <dbReference type="Pfam" id="PF03553"/>
    </source>
</evidence>
<dbReference type="PANTHER" id="PTHR33451:SF5">
    <property type="entry name" value="NA+_H+ ANTIPORTER"/>
    <property type="match status" value="1"/>
</dbReference>
<dbReference type="PATRIC" id="fig|220754.4.peg.1487"/>
<evidence type="ECO:0000256" key="9">
    <source>
        <dbReference type="SAM" id="Phobius"/>
    </source>
</evidence>
<feature type="domain" description="Na+/H+ antiporter NhaC-like C-terminal" evidence="10">
    <location>
        <begin position="224"/>
        <end position="423"/>
    </location>
</feature>